<accession>A0ACC3N637</accession>
<organism evidence="1 2">
    <name type="scientific">Vermiconidia calcicola</name>
    <dbReference type="NCBI Taxonomy" id="1690605"/>
    <lineage>
        <taxon>Eukaryota</taxon>
        <taxon>Fungi</taxon>
        <taxon>Dikarya</taxon>
        <taxon>Ascomycota</taxon>
        <taxon>Pezizomycotina</taxon>
        <taxon>Dothideomycetes</taxon>
        <taxon>Dothideomycetidae</taxon>
        <taxon>Mycosphaerellales</taxon>
        <taxon>Extremaceae</taxon>
        <taxon>Vermiconidia</taxon>
    </lineage>
</organism>
<evidence type="ECO:0000313" key="1">
    <source>
        <dbReference type="EMBL" id="KAK3710860.1"/>
    </source>
</evidence>
<protein>
    <submittedName>
        <fullName evidence="1">Uncharacterized protein</fullName>
    </submittedName>
</protein>
<sequence>MKPSRLFAQQRTLMTRAEQQDIESTHLTSTVTMQRALSIFSSVTEDIAEFDAHEDREPNHRRLSPEHQKTTNGRQQDSAILEVAAPTELPYLYRGRKVDVERVRAEIARYSQPGEDLDWTMVEDIGERRRIQSTISRRRCRKEKNSTPVRVQKRPNSRASRNSGLSKSSGAVQQPRRIDHTAAKVLTGTRKSERFVRSASVDFQEAFRASSSVQRRRRHQSFSTDDNPCLDKRQLKEAARLMALGSDLEAFRQVRAETQRKELTNEKLRVEQLEKQVRKLEEDARNTGKACGAGDNGGDKERGNIEDTIRQLGFRIGLRSVNVERREATPPREDGFEKLIQVTSNLEFKFEGKMDVDEL</sequence>
<comment type="caution">
    <text evidence="1">The sequence shown here is derived from an EMBL/GenBank/DDBJ whole genome shotgun (WGS) entry which is preliminary data.</text>
</comment>
<reference evidence="1" key="1">
    <citation type="submission" date="2023-07" db="EMBL/GenBank/DDBJ databases">
        <title>Black Yeasts Isolated from many extreme environments.</title>
        <authorList>
            <person name="Coleine C."/>
            <person name="Stajich J.E."/>
            <person name="Selbmann L."/>
        </authorList>
    </citation>
    <scope>NUCLEOTIDE SEQUENCE</scope>
    <source>
        <strain evidence="1">CCFEE 5714</strain>
    </source>
</reference>
<evidence type="ECO:0000313" key="2">
    <source>
        <dbReference type="Proteomes" id="UP001281147"/>
    </source>
</evidence>
<dbReference type="EMBL" id="JAUTXU010000081">
    <property type="protein sequence ID" value="KAK3710860.1"/>
    <property type="molecule type" value="Genomic_DNA"/>
</dbReference>
<dbReference type="Proteomes" id="UP001281147">
    <property type="component" value="Unassembled WGS sequence"/>
</dbReference>
<name>A0ACC3N637_9PEZI</name>
<keyword evidence="2" id="KW-1185">Reference proteome</keyword>
<proteinExistence type="predicted"/>
<gene>
    <name evidence="1" type="ORF">LTR37_010084</name>
</gene>